<organism evidence="7 8">
    <name type="scientific">Drosophila lebanonensis</name>
    <name type="common">Fruit fly</name>
    <name type="synonym">Scaptodrosophila lebanonensis</name>
    <dbReference type="NCBI Taxonomy" id="7225"/>
    <lineage>
        <taxon>Eukaryota</taxon>
        <taxon>Metazoa</taxon>
        <taxon>Ecdysozoa</taxon>
        <taxon>Arthropoda</taxon>
        <taxon>Hexapoda</taxon>
        <taxon>Insecta</taxon>
        <taxon>Pterygota</taxon>
        <taxon>Neoptera</taxon>
        <taxon>Endopterygota</taxon>
        <taxon>Diptera</taxon>
        <taxon>Brachycera</taxon>
        <taxon>Muscomorpha</taxon>
        <taxon>Ephydroidea</taxon>
        <taxon>Drosophilidae</taxon>
        <taxon>Scaptodrosophila</taxon>
    </lineage>
</organism>
<evidence type="ECO:0000256" key="3">
    <source>
        <dbReference type="ARBA" id="ARBA00022525"/>
    </source>
</evidence>
<feature type="domain" description="Lipase" evidence="6">
    <location>
        <begin position="66"/>
        <end position="315"/>
    </location>
</feature>
<dbReference type="InterPro" id="IPR013818">
    <property type="entry name" value="Lipase"/>
</dbReference>
<keyword evidence="5" id="KW-0732">Signal</keyword>
<name>A0A6J2U3V3_DROLE</name>
<evidence type="ECO:0000256" key="4">
    <source>
        <dbReference type="RuleBase" id="RU004262"/>
    </source>
</evidence>
<dbReference type="Proteomes" id="UP000504634">
    <property type="component" value="Unplaced"/>
</dbReference>
<protein>
    <submittedName>
        <fullName evidence="8">Phospholipase A1 VesT1.02-like</fullName>
    </submittedName>
</protein>
<gene>
    <name evidence="8" type="primary">LOC115630793</name>
</gene>
<dbReference type="Gene3D" id="3.40.50.1820">
    <property type="entry name" value="alpha/beta hydrolase"/>
    <property type="match status" value="1"/>
</dbReference>
<evidence type="ECO:0000313" key="8">
    <source>
        <dbReference type="RefSeq" id="XP_030383311.1"/>
    </source>
</evidence>
<evidence type="ECO:0000256" key="5">
    <source>
        <dbReference type="SAM" id="SignalP"/>
    </source>
</evidence>
<dbReference type="GeneID" id="115630793"/>
<sequence>MKALALLLALLALVTTQSANGRRINGKNGWYIPHANGSFIWMSMGRVNKKMELYRTIKPRADSKSISYKLYTRSQIQDLRPIKASIKKTDYDSALETRIIIHGWNQNYLTPRVAAMAKAWVSKRNYNVIVVDWRDSESMLYFPSVLAVPGVGKRIAKMIMFLSNNFQLNLKNLTIIGNSLGAQVAGFVGKALGNGRVRNIVALDAAAPLFDEDNENDRISAQDAAYVEGIHTNAGHYGLVKPFGHSDFYPNGGEIQPNTKDKALSHNRAVDYYVEAVRNDCYSTVLCKSLIGALEKSCGKKRSKVRMGSISNDLHIRGIYYVPVNAKEPYGELCSTKTIKIKRKKSRIAKKLQKRKRNKRRRN</sequence>
<dbReference type="GO" id="GO:0016042">
    <property type="term" value="P:lipid catabolic process"/>
    <property type="evidence" value="ECO:0007669"/>
    <property type="project" value="TreeGrafter"/>
</dbReference>
<dbReference type="PRINTS" id="PR00821">
    <property type="entry name" value="TAGLIPASE"/>
</dbReference>
<reference evidence="8" key="1">
    <citation type="submission" date="2025-08" db="UniProtKB">
        <authorList>
            <consortium name="RefSeq"/>
        </authorList>
    </citation>
    <scope>IDENTIFICATION</scope>
    <source>
        <strain evidence="8">11010-0011.00</strain>
        <tissue evidence="8">Whole body</tissue>
    </source>
</reference>
<keyword evidence="7" id="KW-1185">Reference proteome</keyword>
<dbReference type="PANTHER" id="PTHR11610:SF150">
    <property type="entry name" value="FI01825P-RELATED"/>
    <property type="match status" value="1"/>
</dbReference>
<keyword evidence="3" id="KW-0964">Secreted</keyword>
<dbReference type="GO" id="GO:0016298">
    <property type="term" value="F:lipase activity"/>
    <property type="evidence" value="ECO:0007669"/>
    <property type="project" value="InterPro"/>
</dbReference>
<dbReference type="PANTHER" id="PTHR11610">
    <property type="entry name" value="LIPASE"/>
    <property type="match status" value="1"/>
</dbReference>
<comment type="similarity">
    <text evidence="2 4">Belongs to the AB hydrolase superfamily. Lipase family.</text>
</comment>
<dbReference type="InterPro" id="IPR000734">
    <property type="entry name" value="TAG_lipase"/>
</dbReference>
<comment type="subcellular location">
    <subcellularLocation>
        <location evidence="1">Secreted</location>
    </subcellularLocation>
</comment>
<evidence type="ECO:0000313" key="7">
    <source>
        <dbReference type="Proteomes" id="UP000504634"/>
    </source>
</evidence>
<evidence type="ECO:0000256" key="2">
    <source>
        <dbReference type="ARBA" id="ARBA00010701"/>
    </source>
</evidence>
<feature type="signal peptide" evidence="5">
    <location>
        <begin position="1"/>
        <end position="21"/>
    </location>
</feature>
<dbReference type="AlphaFoldDB" id="A0A6J2U3V3"/>
<dbReference type="GO" id="GO:0005615">
    <property type="term" value="C:extracellular space"/>
    <property type="evidence" value="ECO:0007669"/>
    <property type="project" value="TreeGrafter"/>
</dbReference>
<dbReference type="SUPFAM" id="SSF53474">
    <property type="entry name" value="alpha/beta-Hydrolases"/>
    <property type="match status" value="1"/>
</dbReference>
<dbReference type="RefSeq" id="XP_030383311.1">
    <property type="nucleotide sequence ID" value="XM_030527451.1"/>
</dbReference>
<accession>A0A6J2U3V3</accession>
<feature type="chain" id="PRO_5026781822" evidence="5">
    <location>
        <begin position="22"/>
        <end position="363"/>
    </location>
</feature>
<dbReference type="GO" id="GO:0017171">
    <property type="term" value="F:serine hydrolase activity"/>
    <property type="evidence" value="ECO:0007669"/>
    <property type="project" value="TreeGrafter"/>
</dbReference>
<dbReference type="InterPro" id="IPR029058">
    <property type="entry name" value="AB_hydrolase_fold"/>
</dbReference>
<proteinExistence type="inferred from homology"/>
<dbReference type="OrthoDB" id="199913at2759"/>
<evidence type="ECO:0000256" key="1">
    <source>
        <dbReference type="ARBA" id="ARBA00004613"/>
    </source>
</evidence>
<evidence type="ECO:0000259" key="6">
    <source>
        <dbReference type="Pfam" id="PF00151"/>
    </source>
</evidence>
<dbReference type="Pfam" id="PF00151">
    <property type="entry name" value="Lipase"/>
    <property type="match status" value="1"/>
</dbReference>